<dbReference type="EMBL" id="CP014476">
    <property type="protein sequence ID" value="AMK77300.1"/>
    <property type="molecule type" value="Genomic_DNA"/>
</dbReference>
<sequence length="122" mass="14688">MREMYRWDVKYYELLVNAHEANKGTAKQEISEIYNSYLTKKDRKLGREVALNASSPPEYDPDTEIIEKCEDVDEKKLLIYTKQTTGFKFECRYTLKNIQDTWRIDKRERYSVGKNKWVIETF</sequence>
<proteinExistence type="predicted"/>
<gene>
    <name evidence="2" type="ORF">JT25_012570</name>
</gene>
<dbReference type="Pfam" id="PF15655">
    <property type="entry name" value="Imm-NTF2"/>
    <property type="match status" value="1"/>
</dbReference>
<reference evidence="2 3" key="1">
    <citation type="journal article" date="2015" name="Environ. Microbiol.">
        <title>Methane oxidation coupled to nitrate reduction under hypoxia by the Gammaproteobacterium Methylomonas denitrificans, sp. nov. type strain FJG1.</title>
        <authorList>
            <person name="Kits K.D."/>
            <person name="Klotz M.G."/>
            <person name="Stein L.Y."/>
        </authorList>
    </citation>
    <scope>NUCLEOTIDE SEQUENCE [LARGE SCALE GENOMIC DNA]</scope>
    <source>
        <strain evidence="2 3">FJG1</strain>
    </source>
</reference>
<dbReference type="InterPro" id="IPR028049">
    <property type="entry name" value="Imm-NTF2"/>
</dbReference>
<accession>A0A126T5G9</accession>
<name>A0A126T5G9_9GAMM</name>
<evidence type="ECO:0000313" key="2">
    <source>
        <dbReference type="EMBL" id="AMK77300.1"/>
    </source>
</evidence>
<organism evidence="2 3">
    <name type="scientific">Methylomonas denitrificans</name>
    <dbReference type="NCBI Taxonomy" id="1538553"/>
    <lineage>
        <taxon>Bacteria</taxon>
        <taxon>Pseudomonadati</taxon>
        <taxon>Pseudomonadota</taxon>
        <taxon>Gammaproteobacteria</taxon>
        <taxon>Methylococcales</taxon>
        <taxon>Methylococcaceae</taxon>
        <taxon>Methylomonas</taxon>
    </lineage>
</organism>
<dbReference type="KEGG" id="mdn:JT25_012570"/>
<dbReference type="Proteomes" id="UP000030512">
    <property type="component" value="Chromosome"/>
</dbReference>
<dbReference type="AlphaFoldDB" id="A0A126T5G9"/>
<evidence type="ECO:0000259" key="1">
    <source>
        <dbReference type="Pfam" id="PF15655"/>
    </source>
</evidence>
<feature type="domain" description="NTF2 fold immunity protein" evidence="1">
    <location>
        <begin position="3"/>
        <end position="118"/>
    </location>
</feature>
<protein>
    <recommendedName>
        <fullName evidence="1">NTF2 fold immunity protein domain-containing protein</fullName>
    </recommendedName>
</protein>
<dbReference type="OrthoDB" id="9019065at2"/>
<evidence type="ECO:0000313" key="3">
    <source>
        <dbReference type="Proteomes" id="UP000030512"/>
    </source>
</evidence>
<keyword evidence="3" id="KW-1185">Reference proteome</keyword>